<dbReference type="CDD" id="cd00060">
    <property type="entry name" value="FHA"/>
    <property type="match status" value="1"/>
</dbReference>
<dbReference type="GO" id="GO:0005524">
    <property type="term" value="F:ATP binding"/>
    <property type="evidence" value="ECO:0007669"/>
    <property type="project" value="UniProtKB-UniRule"/>
</dbReference>
<dbReference type="PANTHER" id="PTHR22683:SF1">
    <property type="entry name" value="TYPE VII SECRETION SYSTEM PROTEIN ESSC"/>
    <property type="match status" value="1"/>
</dbReference>
<proteinExistence type="predicted"/>
<feature type="domain" description="FtsK" evidence="5">
    <location>
        <begin position="976"/>
        <end position="1167"/>
    </location>
</feature>
<reference evidence="6 7" key="1">
    <citation type="submission" date="2020-03" db="EMBL/GenBank/DDBJ databases">
        <title>Whole genome shotgun sequence of Phytohabitans flavus NBRC 107702.</title>
        <authorList>
            <person name="Komaki H."/>
            <person name="Tamura T."/>
        </authorList>
    </citation>
    <scope>NUCLEOTIDE SEQUENCE [LARGE SCALE GENOMIC DNA]</scope>
    <source>
        <strain evidence="6 7">NBRC 107702</strain>
    </source>
</reference>
<dbReference type="PANTHER" id="PTHR22683">
    <property type="entry name" value="SPORULATION PROTEIN RELATED"/>
    <property type="match status" value="1"/>
</dbReference>
<keyword evidence="7" id="KW-1185">Reference proteome</keyword>
<dbReference type="InterPro" id="IPR003593">
    <property type="entry name" value="AAA+_ATPase"/>
</dbReference>
<name>A0A6F8XT36_9ACTN</name>
<dbReference type="Pfam" id="PF01580">
    <property type="entry name" value="FtsK_SpoIIIE"/>
    <property type="match status" value="2"/>
</dbReference>
<evidence type="ECO:0000313" key="6">
    <source>
        <dbReference type="EMBL" id="BCB76911.1"/>
    </source>
</evidence>
<feature type="binding site" evidence="3">
    <location>
        <begin position="994"/>
        <end position="1001"/>
    </location>
    <ligand>
        <name>ATP</name>
        <dbReference type="ChEBI" id="CHEBI:30616"/>
    </ligand>
</feature>
<accession>A0A6F8XT36</accession>
<feature type="transmembrane region" description="Helical" evidence="4">
    <location>
        <begin position="256"/>
        <end position="275"/>
    </location>
</feature>
<keyword evidence="1 3" id="KW-0547">Nucleotide-binding</keyword>
<dbReference type="CDD" id="cd01127">
    <property type="entry name" value="TrwB_TraG_TraD_VirD4"/>
    <property type="match status" value="1"/>
</dbReference>
<evidence type="ECO:0000256" key="4">
    <source>
        <dbReference type="SAM" id="Phobius"/>
    </source>
</evidence>
<dbReference type="Gene3D" id="2.60.200.20">
    <property type="match status" value="1"/>
</dbReference>
<sequence length="1485" mass="156875">MQLTMTVVDLSYARRADVLVEAAAEATVDSVARELGRLVRGGSGPDGVPPVMYVDGRPVDPRLPVAAAPLREGTVVSLDDPAGCPPPEPAGTVELRVTGGPQSGTVYRLGPGDVVVGAGPAAGIRVTDPYLAGAAFTLAVDPAGQCTVTIAADGAARLDGQSVTDQTPWPFGAQLAVGASLFEVAVPTRPDAVLHVSADGVGLDYNRPPRVRPRRPQTRFRLPLRPKQNESGAMPIVMALSPLVLAVGTAAVLRTWAYLLIGILSPIAMLVHYAIERRQGRKSFGRQVREYEALRERIESDARQALAAERALRRRDHPDPAQVLLTAVGPRAALWERRRFDPDFLTVRLGTGEVDSGVRLEDPEAVEHQRETVRRLGDSPVVVPLRDVGVLGVAGAGDLPRSAGRWIVGQLAALHSPRDMQIWLLTDPAGQPSWEWVRWLPHARATGGDQEAVLIGTDDESTYRRVTELTTVLAARQRAARASGSPAGAPPGQADLVVVLDGARRLRGLPGMVQILAEGPAVGIYAVCLEEDERRLPAECQAVAVEEGAALRVEQARVDPMEQVRPDLVPSGWGERVARALAPVRDISDQDEEARLPDSVRLLDVLGLEPPDAAAVAARWSAGGRSTRAVVGIGLDGLFPLDISGDSRHGDGPHGLVAGTTGSGKSELLQTLIAALAVANRPDEMTFVLVDYKGGSAFKDCAKLPHTVGMVTDLDGHLTARALESLAAELRRRERLVFEADTNGIEGYLALRDSGRALEPMPRLVIVIDEFASLVAELPDFVAGLVDIARRGRSLGVHLLLATQRPAGVVTADIRANTNLRIALRVTDAADSSDVIDVPDAARISRATPGRLYLRSGTKPLQVVQSARIGGYRPRSRTGAPPPVRVAVVPWQRLGSGLTPAPASADDEQSLVTDLAVLVEAIGEAARSAGIPPQASPWLPPLPDTVTLEELRPEQRYEGEVAPIPFGLTDLPAAQARTVLALDLVRGGHLVVAGSPQTGRSTVLRTIAGSVAAHAAPIDVHLYGIDCGANALLPLVALPHCGAVVGRDQVERMERLLGRLHAEVARRQQALAAAGFSGLAEQRAAVPPEQRLPWMLLLLDRWEGFLGAYESYDYGRLVESAIQLLREGPAVGLRAVVTGDRSALVGQISTIFEQRLVLQMAEPSDYGYAGINERHVPAHMPPGRAVELAGVAGALRESQIALLDPDPAGAELTALAGVPDGQLPPASGAAQVAALHRLAREATERHGTLPRPLRPLHVDPLPVRVTTGQAHAADPGFAPPSPLWALVGVGGDELGPVGLDLLAEGPAAVVAGPPRSGRSTAVLTMVDSLRARQVPVVVVTPRRSPLRDLAGAPGVLGVLEADADRDALRAAIGGQRSYVVVVDDAELLRDTPLDDELADVLREARDGEHGMIVAGLTDDLKNAYRGFAADALRSRSGLLLAVQSADDGDILGVRLPRNAGTGGPIGRATLVRLSVPMPVQVALPD</sequence>
<dbReference type="GO" id="GO:0003677">
    <property type="term" value="F:DNA binding"/>
    <property type="evidence" value="ECO:0007669"/>
    <property type="project" value="InterPro"/>
</dbReference>
<dbReference type="GO" id="GO:0051301">
    <property type="term" value="P:cell division"/>
    <property type="evidence" value="ECO:0007669"/>
    <property type="project" value="UniProtKB-KW"/>
</dbReference>
<keyword evidence="6" id="KW-0132">Cell division</keyword>
<evidence type="ECO:0000256" key="2">
    <source>
        <dbReference type="ARBA" id="ARBA00022840"/>
    </source>
</evidence>
<dbReference type="Proteomes" id="UP000502508">
    <property type="component" value="Chromosome"/>
</dbReference>
<keyword evidence="4" id="KW-0812">Transmembrane</keyword>
<dbReference type="PROSITE" id="PS50901">
    <property type="entry name" value="FTSK"/>
    <property type="match status" value="2"/>
</dbReference>
<dbReference type="SUPFAM" id="SSF52540">
    <property type="entry name" value="P-loop containing nucleoside triphosphate hydrolases"/>
    <property type="match status" value="3"/>
</dbReference>
<gene>
    <name evidence="6" type="ORF">Pflav_033210</name>
</gene>
<protein>
    <submittedName>
        <fullName evidence="6">Cell division protein FtsK</fullName>
    </submittedName>
</protein>
<dbReference type="KEGG" id="pfla:Pflav_033210"/>
<keyword evidence="2 3" id="KW-0067">ATP-binding</keyword>
<feature type="domain" description="FtsK" evidence="5">
    <location>
        <begin position="638"/>
        <end position="833"/>
    </location>
</feature>
<evidence type="ECO:0000313" key="7">
    <source>
        <dbReference type="Proteomes" id="UP000502508"/>
    </source>
</evidence>
<dbReference type="EMBL" id="AP022870">
    <property type="protein sequence ID" value="BCB76911.1"/>
    <property type="molecule type" value="Genomic_DNA"/>
</dbReference>
<evidence type="ECO:0000256" key="1">
    <source>
        <dbReference type="ARBA" id="ARBA00022741"/>
    </source>
</evidence>
<reference evidence="6 7" key="2">
    <citation type="submission" date="2020-03" db="EMBL/GenBank/DDBJ databases">
        <authorList>
            <person name="Ichikawa N."/>
            <person name="Kimura A."/>
            <person name="Kitahashi Y."/>
            <person name="Uohara A."/>
        </authorList>
    </citation>
    <scope>NUCLEOTIDE SEQUENCE [LARGE SCALE GENOMIC DNA]</scope>
    <source>
        <strain evidence="6 7">NBRC 107702</strain>
    </source>
</reference>
<evidence type="ECO:0000259" key="5">
    <source>
        <dbReference type="PROSITE" id="PS50901"/>
    </source>
</evidence>
<feature type="binding site" evidence="3">
    <location>
        <begin position="659"/>
        <end position="666"/>
    </location>
    <ligand>
        <name>ATP</name>
        <dbReference type="ChEBI" id="CHEBI:30616"/>
    </ligand>
</feature>
<dbReference type="InterPro" id="IPR002543">
    <property type="entry name" value="FtsK_dom"/>
</dbReference>
<keyword evidence="4" id="KW-0472">Membrane</keyword>
<evidence type="ECO:0000256" key="3">
    <source>
        <dbReference type="PROSITE-ProRule" id="PRU00289"/>
    </source>
</evidence>
<dbReference type="SMART" id="SM00382">
    <property type="entry name" value="AAA"/>
    <property type="match status" value="3"/>
</dbReference>
<feature type="transmembrane region" description="Helical" evidence="4">
    <location>
        <begin position="231"/>
        <end position="250"/>
    </location>
</feature>
<organism evidence="6 7">
    <name type="scientific">Phytohabitans flavus</name>
    <dbReference type="NCBI Taxonomy" id="1076124"/>
    <lineage>
        <taxon>Bacteria</taxon>
        <taxon>Bacillati</taxon>
        <taxon>Actinomycetota</taxon>
        <taxon>Actinomycetes</taxon>
        <taxon>Micromonosporales</taxon>
        <taxon>Micromonosporaceae</taxon>
    </lineage>
</organism>
<dbReference type="InterPro" id="IPR050206">
    <property type="entry name" value="FtsK/SpoIIIE/SftA"/>
</dbReference>
<keyword evidence="6" id="KW-0131">Cell cycle</keyword>
<keyword evidence="4" id="KW-1133">Transmembrane helix</keyword>
<dbReference type="Gene3D" id="3.40.50.300">
    <property type="entry name" value="P-loop containing nucleotide triphosphate hydrolases"/>
    <property type="match status" value="4"/>
</dbReference>
<dbReference type="InterPro" id="IPR027417">
    <property type="entry name" value="P-loop_NTPase"/>
</dbReference>